<dbReference type="Proteomes" id="UP000035720">
    <property type="component" value="Unassembled WGS sequence"/>
</dbReference>
<gene>
    <name evidence="1" type="ORF">BN13_330021</name>
</gene>
<evidence type="ECO:0000313" key="2">
    <source>
        <dbReference type="Proteomes" id="UP000035720"/>
    </source>
</evidence>
<comment type="caution">
    <text evidence="1">The sequence shown here is derived from an EMBL/GenBank/DDBJ whole genome shotgun (WGS) entry which is preliminary data.</text>
</comment>
<dbReference type="PANTHER" id="PTHR30032:SF4">
    <property type="entry name" value="AMIDASE ENHANCER"/>
    <property type="match status" value="1"/>
</dbReference>
<keyword evidence="2" id="KW-1185">Reference proteome</keyword>
<sequence>MSIEISRSPRRRVARPLTLRLLTILATCVAMLAGGMAPGWAGAPADSKAGEWRLPAPSGDRSFVGEHRVFVVPAYWSGSAPDPLDQTSVSTRIAEASSYYSAISGGRMTAKLGWVSGWQKLNLTSAQAGSCDLAAIGDAVRAIVGSAGRRDHLVIYLDNEAACDFTDYEVPGLTDKGDGLTFSNGVISGDLFRRVISINSRAASTGSLDCAEGATPVPLSSTCEYRDRTDPWDPTSVHSYGPIGMPMADSLARFGLISASDYPAATTGENATFTIAPLTAASGTRGFYFDEDGYRYHVDYRVPSGQDAWIDDRTLVINGVPRTDPGGGVIVHRQLLGSEIGNRELLDFHPDAVRANVNRHPGLEAGESYTAPGSAWALKVESADSTSAKVSLSFPVLSKVIRWSGADRFATSATISARNYPAGAPVAFIASGRVYTDALSGAPVAGKSKGPVLLVDTDAIPDVVRTELRRLAPAKIVVLGGPATISSTVESQLDAYTTGAVERWSGPDRFSTSAMISQQSYPTGVGTAYIASGRVFTDALSGAPVAGKNKGPVLLVDTNALPSDIANELVRLRPGRIVVLGGPATISPAVEARLATIAPTERWSGDDRFATSVAITSKSYSPGVGTLYIASGRVYTDALSGAPVAGMTSSPVLLVDTSAIPSSVGAEIARLRPGRIVIFGGPATVSTGVQAALAGYLS</sequence>
<dbReference type="RefSeq" id="WP_048545479.1">
    <property type="nucleotide sequence ID" value="NZ_HF571038.1"/>
</dbReference>
<dbReference type="InterPro" id="IPR051922">
    <property type="entry name" value="Bact_Sporulation_Assoc"/>
</dbReference>
<dbReference type="PANTHER" id="PTHR30032">
    <property type="entry name" value="N-ACETYLMURAMOYL-L-ALANINE AMIDASE-RELATED"/>
    <property type="match status" value="1"/>
</dbReference>
<evidence type="ECO:0008006" key="3">
    <source>
        <dbReference type="Google" id="ProtNLM"/>
    </source>
</evidence>
<protein>
    <recommendedName>
        <fullName evidence="3">Cell wall binding repeat 2-containing protein</fullName>
    </recommendedName>
</protein>
<accession>A0A077MED5</accession>
<name>A0A077MED5_9MICO</name>
<dbReference type="STRING" id="1193518.BN13_330021"/>
<dbReference type="EMBL" id="CAJC01000143">
    <property type="protein sequence ID" value="CCI53263.1"/>
    <property type="molecule type" value="Genomic_DNA"/>
</dbReference>
<reference evidence="1 2" key="1">
    <citation type="journal article" date="2013" name="ISME J.">
        <title>A metabolic model for members of the genus Tetrasphaera involved in enhanced biological phosphorus removal.</title>
        <authorList>
            <person name="Kristiansen R."/>
            <person name="Nguyen H.T.T."/>
            <person name="Saunders A.M."/>
            <person name="Nielsen J.L."/>
            <person name="Wimmer R."/>
            <person name="Le V.Q."/>
            <person name="McIlroy S.J."/>
            <person name="Petrovski S."/>
            <person name="Seviour R.J."/>
            <person name="Calteau A."/>
            <person name="Nielsen K.L."/>
            <person name="Nielsen P.H."/>
        </authorList>
    </citation>
    <scope>NUCLEOTIDE SEQUENCE [LARGE SCALE GENOMIC DNA]</scope>
    <source>
        <strain evidence="1 2">Ben 74</strain>
    </source>
</reference>
<evidence type="ECO:0000313" key="1">
    <source>
        <dbReference type="EMBL" id="CCI53263.1"/>
    </source>
</evidence>
<dbReference type="Pfam" id="PF04122">
    <property type="entry name" value="CW_binding_2"/>
    <property type="match status" value="3"/>
</dbReference>
<organism evidence="1 2">
    <name type="scientific">Nostocoides jenkinsii Ben 74</name>
    <dbReference type="NCBI Taxonomy" id="1193518"/>
    <lineage>
        <taxon>Bacteria</taxon>
        <taxon>Bacillati</taxon>
        <taxon>Actinomycetota</taxon>
        <taxon>Actinomycetes</taxon>
        <taxon>Micrococcales</taxon>
        <taxon>Intrasporangiaceae</taxon>
        <taxon>Nostocoides</taxon>
    </lineage>
</organism>
<dbReference type="InterPro" id="IPR007253">
    <property type="entry name" value="Cell_wall-bd_2"/>
</dbReference>
<proteinExistence type="predicted"/>
<dbReference type="GO" id="GO:0030288">
    <property type="term" value="C:outer membrane-bounded periplasmic space"/>
    <property type="evidence" value="ECO:0007669"/>
    <property type="project" value="TreeGrafter"/>
</dbReference>
<dbReference type="AlphaFoldDB" id="A0A077MED5"/>